<evidence type="ECO:0000313" key="10">
    <source>
        <dbReference type="EMBL" id="KAK3931574.1"/>
    </source>
</evidence>
<organism evidence="10 11">
    <name type="scientific">Frankliniella fusca</name>
    <dbReference type="NCBI Taxonomy" id="407009"/>
    <lineage>
        <taxon>Eukaryota</taxon>
        <taxon>Metazoa</taxon>
        <taxon>Ecdysozoa</taxon>
        <taxon>Arthropoda</taxon>
        <taxon>Hexapoda</taxon>
        <taxon>Insecta</taxon>
        <taxon>Pterygota</taxon>
        <taxon>Neoptera</taxon>
        <taxon>Paraneoptera</taxon>
        <taxon>Thysanoptera</taxon>
        <taxon>Terebrantia</taxon>
        <taxon>Thripoidea</taxon>
        <taxon>Thripidae</taxon>
        <taxon>Frankliniella</taxon>
    </lineage>
</organism>
<protein>
    <submittedName>
        <fullName evidence="10">Histone H1-III</fullName>
    </submittedName>
</protein>
<dbReference type="Pfam" id="PF00538">
    <property type="entry name" value="Linker_histone"/>
    <property type="match status" value="1"/>
</dbReference>
<dbReference type="Gene3D" id="1.10.10.10">
    <property type="entry name" value="Winged helix-like DNA-binding domain superfamily/Winged helix DNA-binding domain"/>
    <property type="match status" value="1"/>
</dbReference>
<feature type="region of interest" description="Disordered" evidence="8">
    <location>
        <begin position="63"/>
        <end position="160"/>
    </location>
</feature>
<comment type="similarity">
    <text evidence="7">Belongs to the histone H1/H5 family.</text>
</comment>
<feature type="domain" description="H15" evidence="9">
    <location>
        <begin position="3"/>
        <end position="77"/>
    </location>
</feature>
<evidence type="ECO:0000256" key="2">
    <source>
        <dbReference type="ARBA" id="ARBA00004123"/>
    </source>
</evidence>
<evidence type="ECO:0000256" key="7">
    <source>
        <dbReference type="RuleBase" id="RU003894"/>
    </source>
</evidence>
<dbReference type="GO" id="GO:0000786">
    <property type="term" value="C:nucleosome"/>
    <property type="evidence" value="ECO:0007669"/>
    <property type="project" value="InterPro"/>
</dbReference>
<evidence type="ECO:0000256" key="8">
    <source>
        <dbReference type="SAM" id="MobiDB-lite"/>
    </source>
</evidence>
<sequence>MDTKASTADMVRDAIKTLGERGGSSLHNIKKYIEAVYKVDMRYRAPRIRKFLRVAVSDGAVVQTAGRGASGSFKLPPKPKPAAAPAPAPAAPARVRASTSTSRRRAPAASTSRASSVSRASTTTSAPSSPRSSPSASSVASSTASRVARDERAKARESRR</sequence>
<keyword evidence="6 7" id="KW-0539">Nucleus</keyword>
<keyword evidence="5 7" id="KW-0238">DNA-binding</keyword>
<dbReference type="GO" id="GO:0003690">
    <property type="term" value="F:double-stranded DNA binding"/>
    <property type="evidence" value="ECO:0007669"/>
    <property type="project" value="TreeGrafter"/>
</dbReference>
<dbReference type="SMART" id="SM00526">
    <property type="entry name" value="H15"/>
    <property type="match status" value="1"/>
</dbReference>
<dbReference type="SUPFAM" id="SSF46785">
    <property type="entry name" value="Winged helix' DNA-binding domain"/>
    <property type="match status" value="1"/>
</dbReference>
<evidence type="ECO:0000256" key="4">
    <source>
        <dbReference type="ARBA" id="ARBA00022454"/>
    </source>
</evidence>
<proteinExistence type="inferred from homology"/>
<evidence type="ECO:0000256" key="3">
    <source>
        <dbReference type="ARBA" id="ARBA00004286"/>
    </source>
</evidence>
<keyword evidence="4 7" id="KW-0158">Chromosome</keyword>
<dbReference type="CDD" id="cd00073">
    <property type="entry name" value="H15"/>
    <property type="match status" value="1"/>
</dbReference>
<comment type="function">
    <text evidence="1">Histones H1 are necessary for the condensation of nucleosome chains into higher-order structures.</text>
</comment>
<evidence type="ECO:0000256" key="6">
    <source>
        <dbReference type="ARBA" id="ARBA00023242"/>
    </source>
</evidence>
<comment type="caution">
    <text evidence="10">The sequence shown here is derived from an EMBL/GenBank/DDBJ whole genome shotgun (WGS) entry which is preliminary data.</text>
</comment>
<dbReference type="GO" id="GO:0045910">
    <property type="term" value="P:negative regulation of DNA recombination"/>
    <property type="evidence" value="ECO:0007669"/>
    <property type="project" value="TreeGrafter"/>
</dbReference>
<dbReference type="GO" id="GO:0006334">
    <property type="term" value="P:nucleosome assembly"/>
    <property type="evidence" value="ECO:0007669"/>
    <property type="project" value="InterPro"/>
</dbReference>
<keyword evidence="11" id="KW-1185">Reference proteome</keyword>
<dbReference type="Proteomes" id="UP001219518">
    <property type="component" value="Unassembled WGS sequence"/>
</dbReference>
<dbReference type="GO" id="GO:0030527">
    <property type="term" value="F:structural constituent of chromatin"/>
    <property type="evidence" value="ECO:0007669"/>
    <property type="project" value="InterPro"/>
</dbReference>
<dbReference type="EMBL" id="JAHWGI010001426">
    <property type="protein sequence ID" value="KAK3931574.1"/>
    <property type="molecule type" value="Genomic_DNA"/>
</dbReference>
<dbReference type="InterPro" id="IPR036388">
    <property type="entry name" value="WH-like_DNA-bd_sf"/>
</dbReference>
<dbReference type="AlphaFoldDB" id="A0AAE1I1K1"/>
<feature type="compositionally biased region" description="Low complexity" evidence="8">
    <location>
        <begin position="91"/>
        <end position="146"/>
    </location>
</feature>
<dbReference type="InterPro" id="IPR005819">
    <property type="entry name" value="H1/H5"/>
</dbReference>
<dbReference type="PROSITE" id="PS51504">
    <property type="entry name" value="H15"/>
    <property type="match status" value="1"/>
</dbReference>
<evidence type="ECO:0000256" key="5">
    <source>
        <dbReference type="ARBA" id="ARBA00023125"/>
    </source>
</evidence>
<gene>
    <name evidence="10" type="ORF">KUF71_006592</name>
</gene>
<reference evidence="10" key="2">
    <citation type="journal article" date="2023" name="BMC Genomics">
        <title>Pest status, molecular evolution, and epigenetic factors derived from the genome assembly of Frankliniella fusca, a thysanopteran phytovirus vector.</title>
        <authorList>
            <person name="Catto M.A."/>
            <person name="Labadie P.E."/>
            <person name="Jacobson A.L."/>
            <person name="Kennedy G.G."/>
            <person name="Srinivasan R."/>
            <person name="Hunt B.G."/>
        </authorList>
    </citation>
    <scope>NUCLEOTIDE SEQUENCE</scope>
    <source>
        <strain evidence="10">PL_HMW_Pooled</strain>
    </source>
</reference>
<evidence type="ECO:0000256" key="1">
    <source>
        <dbReference type="ARBA" id="ARBA00002809"/>
    </source>
</evidence>
<feature type="compositionally biased region" description="Basic and acidic residues" evidence="8">
    <location>
        <begin position="147"/>
        <end position="160"/>
    </location>
</feature>
<reference evidence="10" key="1">
    <citation type="submission" date="2021-07" db="EMBL/GenBank/DDBJ databases">
        <authorList>
            <person name="Catto M.A."/>
            <person name="Jacobson A."/>
            <person name="Kennedy G."/>
            <person name="Labadie P."/>
            <person name="Hunt B.G."/>
            <person name="Srinivasan R."/>
        </authorList>
    </citation>
    <scope>NUCLEOTIDE SEQUENCE</scope>
    <source>
        <strain evidence="10">PL_HMW_Pooled</strain>
        <tissue evidence="10">Head</tissue>
    </source>
</reference>
<evidence type="ECO:0000259" key="9">
    <source>
        <dbReference type="PROSITE" id="PS51504"/>
    </source>
</evidence>
<dbReference type="PANTHER" id="PTHR11467:SF20">
    <property type="entry name" value="H15 DOMAIN-CONTAINING PROTEIN-RELATED"/>
    <property type="match status" value="1"/>
</dbReference>
<evidence type="ECO:0000313" key="11">
    <source>
        <dbReference type="Proteomes" id="UP001219518"/>
    </source>
</evidence>
<dbReference type="GO" id="GO:0005634">
    <property type="term" value="C:nucleus"/>
    <property type="evidence" value="ECO:0007669"/>
    <property type="project" value="UniProtKB-SubCell"/>
</dbReference>
<dbReference type="PANTHER" id="PTHR11467">
    <property type="entry name" value="HISTONE H1"/>
    <property type="match status" value="1"/>
</dbReference>
<dbReference type="InterPro" id="IPR036390">
    <property type="entry name" value="WH_DNA-bd_sf"/>
</dbReference>
<dbReference type="PRINTS" id="PR00624">
    <property type="entry name" value="HISTONEH5"/>
</dbReference>
<dbReference type="GO" id="GO:0030261">
    <property type="term" value="P:chromosome condensation"/>
    <property type="evidence" value="ECO:0007669"/>
    <property type="project" value="TreeGrafter"/>
</dbReference>
<accession>A0AAE1I1K1</accession>
<name>A0AAE1I1K1_9NEOP</name>
<dbReference type="GO" id="GO:0031492">
    <property type="term" value="F:nucleosomal DNA binding"/>
    <property type="evidence" value="ECO:0007669"/>
    <property type="project" value="TreeGrafter"/>
</dbReference>
<comment type="subcellular location">
    <subcellularLocation>
        <location evidence="3">Chromosome</location>
    </subcellularLocation>
    <subcellularLocation>
        <location evidence="2 7">Nucleus</location>
    </subcellularLocation>
</comment>
<dbReference type="InterPro" id="IPR005818">
    <property type="entry name" value="Histone_H1/H5_H15"/>
</dbReference>
<feature type="compositionally biased region" description="Pro residues" evidence="8">
    <location>
        <begin position="76"/>
        <end position="90"/>
    </location>
</feature>